<dbReference type="Pfam" id="PF04023">
    <property type="entry name" value="FeoA"/>
    <property type="match status" value="1"/>
</dbReference>
<evidence type="ECO:0000256" key="1">
    <source>
        <dbReference type="ARBA" id="ARBA00023004"/>
    </source>
</evidence>
<dbReference type="SMART" id="SM00899">
    <property type="entry name" value="FeoA"/>
    <property type="match status" value="1"/>
</dbReference>
<sequence length="93" mass="9843">MHMAPTSLPLQQQSPHPSYPLTMADNDTLVRVCNLLGGRQLVRRLTELGLNQGAELRVVQRQGGGLIVARGETRIALGGGMAAKILVTDAATA</sequence>
<dbReference type="GO" id="GO:0046914">
    <property type="term" value="F:transition metal ion binding"/>
    <property type="evidence" value="ECO:0007669"/>
    <property type="project" value="InterPro"/>
</dbReference>
<dbReference type="AlphaFoldDB" id="A0A4V2W9Y5"/>
<feature type="domain" description="Ferrous iron transporter FeoA-like" evidence="3">
    <location>
        <begin position="19"/>
        <end position="89"/>
    </location>
</feature>
<reference evidence="4 5" key="1">
    <citation type="submission" date="2019-03" db="EMBL/GenBank/DDBJ databases">
        <title>Genomic Encyclopedia of Type Strains, Phase IV (KMG-IV): sequencing the most valuable type-strain genomes for metagenomic binning, comparative biology and taxonomic classification.</title>
        <authorList>
            <person name="Goeker M."/>
        </authorList>
    </citation>
    <scope>NUCLEOTIDE SEQUENCE [LARGE SCALE GENOMIC DNA]</scope>
    <source>
        <strain evidence="4 5">DSM 203</strain>
    </source>
</reference>
<accession>A0A4V2W9Y5</accession>
<dbReference type="InterPro" id="IPR038157">
    <property type="entry name" value="FeoA_core_dom"/>
</dbReference>
<feature type="region of interest" description="Disordered" evidence="2">
    <location>
        <begin position="1"/>
        <end position="22"/>
    </location>
</feature>
<organism evidence="4 5">
    <name type="scientific">Marichromatium gracile</name>
    <name type="common">Chromatium gracile</name>
    <dbReference type="NCBI Taxonomy" id="1048"/>
    <lineage>
        <taxon>Bacteria</taxon>
        <taxon>Pseudomonadati</taxon>
        <taxon>Pseudomonadota</taxon>
        <taxon>Gammaproteobacteria</taxon>
        <taxon>Chromatiales</taxon>
        <taxon>Chromatiaceae</taxon>
        <taxon>Marichromatium</taxon>
    </lineage>
</organism>
<dbReference type="PANTHER" id="PTHR43151">
    <property type="entry name" value="FEOA FAMILY PROTEIN"/>
    <property type="match status" value="1"/>
</dbReference>
<evidence type="ECO:0000259" key="3">
    <source>
        <dbReference type="SMART" id="SM00899"/>
    </source>
</evidence>
<dbReference type="Gene3D" id="2.30.30.90">
    <property type="match status" value="1"/>
</dbReference>
<dbReference type="SUPFAM" id="SSF50037">
    <property type="entry name" value="C-terminal domain of transcriptional repressors"/>
    <property type="match status" value="1"/>
</dbReference>
<comment type="caution">
    <text evidence="4">The sequence shown here is derived from an EMBL/GenBank/DDBJ whole genome shotgun (WGS) entry which is preliminary data.</text>
</comment>
<dbReference type="InterPro" id="IPR007167">
    <property type="entry name" value="Fe-transptr_FeoA-like"/>
</dbReference>
<evidence type="ECO:0000313" key="5">
    <source>
        <dbReference type="Proteomes" id="UP000295247"/>
    </source>
</evidence>
<dbReference type="InterPro" id="IPR008988">
    <property type="entry name" value="Transcriptional_repressor_C"/>
</dbReference>
<keyword evidence="1" id="KW-0408">Iron</keyword>
<name>A0A4V2W9Y5_MARGR</name>
<protein>
    <submittedName>
        <fullName evidence="4">Ferrous iron transport protein A</fullName>
    </submittedName>
</protein>
<dbReference type="InterPro" id="IPR053184">
    <property type="entry name" value="FeoA-like"/>
</dbReference>
<dbReference type="PANTHER" id="PTHR43151:SF1">
    <property type="entry name" value="SSR2333 PROTEIN"/>
    <property type="match status" value="1"/>
</dbReference>
<proteinExistence type="predicted"/>
<dbReference type="RefSeq" id="WP_123140086.1">
    <property type="nucleotide sequence ID" value="NZ_JAKEDQ010000004.1"/>
</dbReference>
<dbReference type="Proteomes" id="UP000295247">
    <property type="component" value="Unassembled WGS sequence"/>
</dbReference>
<evidence type="ECO:0000313" key="4">
    <source>
        <dbReference type="EMBL" id="TCW37160.1"/>
    </source>
</evidence>
<evidence type="ECO:0000256" key="2">
    <source>
        <dbReference type="SAM" id="MobiDB-lite"/>
    </source>
</evidence>
<gene>
    <name evidence="4" type="ORF">EDC29_103359</name>
</gene>
<dbReference type="EMBL" id="SMDC01000003">
    <property type="protein sequence ID" value="TCW37160.1"/>
    <property type="molecule type" value="Genomic_DNA"/>
</dbReference>